<gene>
    <name evidence="3" type="ORF">C7B64_21780</name>
</gene>
<feature type="signal peptide" evidence="2">
    <location>
        <begin position="1"/>
        <end position="26"/>
    </location>
</feature>
<accession>A0A2T1BXW6</accession>
<dbReference type="SUPFAM" id="SSF50494">
    <property type="entry name" value="Trypsin-like serine proteases"/>
    <property type="match status" value="1"/>
</dbReference>
<feature type="compositionally biased region" description="Polar residues" evidence="1">
    <location>
        <begin position="316"/>
        <end position="333"/>
    </location>
</feature>
<protein>
    <recommendedName>
        <fullName evidence="5">Peptidase S1</fullName>
    </recommendedName>
</protein>
<evidence type="ECO:0000313" key="3">
    <source>
        <dbReference type="EMBL" id="PSB00763.1"/>
    </source>
</evidence>
<comment type="caution">
    <text evidence="3">The sequence shown here is derived from an EMBL/GenBank/DDBJ whole genome shotgun (WGS) entry which is preliminary data.</text>
</comment>
<dbReference type="OrthoDB" id="449254at2"/>
<dbReference type="InterPro" id="IPR043504">
    <property type="entry name" value="Peptidase_S1_PA_chymotrypsin"/>
</dbReference>
<sequence length="339" mass="37634">MNIRRLGFYLCLTTCLSGLVTETVKAENYPLSNPITPNIEPVSTPSQIRSVAQAITVKVMAGNLWGSGIIIKRENNVYTVLTNAHVARLGKTFKIQAPDGRVYTARLQKSDDVSGEDLAILTFTSRDRYQVANLVISPRSSTNNLVFAAGFPATSNKFSGSDLVVTNGKITTLLPQSMRGGYQLGYTNDIYKGMSGGPLLNQLGEVIAVNGKHKFPLWGNTYIYQDGSTPDEISRKSMDRLSWGIPISSVSQRFPQFVRPNDSKSYESVENPELSFRSNQNFHAFKSESNLPNQSEALITDDSANDTKCQNNQLNYSFNRGYNPSNRQLQSPTRPRRAW</sequence>
<feature type="chain" id="PRO_5015754881" description="Peptidase S1" evidence="2">
    <location>
        <begin position="27"/>
        <end position="339"/>
    </location>
</feature>
<proteinExistence type="predicted"/>
<feature type="region of interest" description="Disordered" evidence="1">
    <location>
        <begin position="316"/>
        <end position="339"/>
    </location>
</feature>
<reference evidence="3 4" key="1">
    <citation type="submission" date="2018-02" db="EMBL/GenBank/DDBJ databases">
        <authorList>
            <person name="Cohen D.B."/>
            <person name="Kent A.D."/>
        </authorList>
    </citation>
    <scope>NUCLEOTIDE SEQUENCE [LARGE SCALE GENOMIC DNA]</scope>
    <source>
        <strain evidence="3 4">CCAP 1448/3</strain>
    </source>
</reference>
<evidence type="ECO:0008006" key="5">
    <source>
        <dbReference type="Google" id="ProtNLM"/>
    </source>
</evidence>
<dbReference type="EMBL" id="PVWJ01000162">
    <property type="protein sequence ID" value="PSB00763.1"/>
    <property type="molecule type" value="Genomic_DNA"/>
</dbReference>
<evidence type="ECO:0000256" key="1">
    <source>
        <dbReference type="SAM" id="MobiDB-lite"/>
    </source>
</evidence>
<keyword evidence="2" id="KW-0732">Signal</keyword>
<dbReference type="InterPro" id="IPR009003">
    <property type="entry name" value="Peptidase_S1_PA"/>
</dbReference>
<dbReference type="RefSeq" id="WP_106291340.1">
    <property type="nucleotide sequence ID" value="NZ_CAWNTC010000203.1"/>
</dbReference>
<dbReference type="Pfam" id="PF13365">
    <property type="entry name" value="Trypsin_2"/>
    <property type="match status" value="1"/>
</dbReference>
<organism evidence="3 4">
    <name type="scientific">Merismopedia glauca CCAP 1448/3</name>
    <dbReference type="NCBI Taxonomy" id="1296344"/>
    <lineage>
        <taxon>Bacteria</taxon>
        <taxon>Bacillati</taxon>
        <taxon>Cyanobacteriota</taxon>
        <taxon>Cyanophyceae</taxon>
        <taxon>Synechococcales</taxon>
        <taxon>Merismopediaceae</taxon>
        <taxon>Merismopedia</taxon>
    </lineage>
</organism>
<keyword evidence="4" id="KW-1185">Reference proteome</keyword>
<reference evidence="3 4" key="2">
    <citation type="submission" date="2018-03" db="EMBL/GenBank/DDBJ databases">
        <title>The ancient ancestry and fast evolution of plastids.</title>
        <authorList>
            <person name="Moore K.R."/>
            <person name="Magnabosco C."/>
            <person name="Momper L."/>
            <person name="Gold D.A."/>
            <person name="Bosak T."/>
            <person name="Fournier G.P."/>
        </authorList>
    </citation>
    <scope>NUCLEOTIDE SEQUENCE [LARGE SCALE GENOMIC DNA]</scope>
    <source>
        <strain evidence="3 4">CCAP 1448/3</strain>
    </source>
</reference>
<dbReference type="PANTHER" id="PTHR22939:SF129">
    <property type="entry name" value="SERINE PROTEASE HTRA2, MITOCHONDRIAL"/>
    <property type="match status" value="1"/>
</dbReference>
<dbReference type="AlphaFoldDB" id="A0A2T1BXW6"/>
<dbReference type="PANTHER" id="PTHR22939">
    <property type="entry name" value="SERINE PROTEASE FAMILY S1C HTRA-RELATED"/>
    <property type="match status" value="1"/>
</dbReference>
<evidence type="ECO:0000313" key="4">
    <source>
        <dbReference type="Proteomes" id="UP000238762"/>
    </source>
</evidence>
<dbReference type="Proteomes" id="UP000238762">
    <property type="component" value="Unassembled WGS sequence"/>
</dbReference>
<evidence type="ECO:0000256" key="2">
    <source>
        <dbReference type="SAM" id="SignalP"/>
    </source>
</evidence>
<name>A0A2T1BXW6_9CYAN</name>
<dbReference type="Gene3D" id="2.40.10.10">
    <property type="entry name" value="Trypsin-like serine proteases"/>
    <property type="match status" value="2"/>
</dbReference>